<dbReference type="Pfam" id="PF02671">
    <property type="entry name" value="PAH"/>
    <property type="match status" value="1"/>
</dbReference>
<evidence type="ECO:0000313" key="5">
    <source>
        <dbReference type="EMBL" id="AES68327.1"/>
    </source>
</evidence>
<dbReference type="Gene3D" id="1.20.1160.11">
    <property type="entry name" value="Paired amphipathic helix"/>
    <property type="match status" value="1"/>
</dbReference>
<keyword evidence="2" id="KW-0678">Repressor</keyword>
<reference evidence="5 7" key="2">
    <citation type="journal article" date="2014" name="BMC Genomics">
        <title>An improved genome release (version Mt4.0) for the model legume Medicago truncatula.</title>
        <authorList>
            <person name="Tang H."/>
            <person name="Krishnakumar V."/>
            <person name="Bidwell S."/>
            <person name="Rosen B."/>
            <person name="Chan A."/>
            <person name="Zhou S."/>
            <person name="Gentzbittel L."/>
            <person name="Childs K.L."/>
            <person name="Yandell M."/>
            <person name="Gundlach H."/>
            <person name="Mayer K.F."/>
            <person name="Schwartz D.C."/>
            <person name="Town C.D."/>
        </authorList>
    </citation>
    <scope>GENOME REANNOTATION</scope>
    <source>
        <strain evidence="6 7">cv. Jemalong A17</strain>
    </source>
</reference>
<dbReference type="GO" id="GO:0003714">
    <property type="term" value="F:transcription corepressor activity"/>
    <property type="evidence" value="ECO:0007669"/>
    <property type="project" value="InterPro"/>
</dbReference>
<sequence>MANSFENALALITIKDEFDQDKDREKYDEFLEIVKDFLAAAIDRNVVATRVNELFQGHKNLILEFKDFLTKKFNFGVSILEKY</sequence>
<evidence type="ECO:0000256" key="3">
    <source>
        <dbReference type="ARBA" id="ARBA00023242"/>
    </source>
</evidence>
<proteinExistence type="predicted"/>
<dbReference type="PROSITE" id="PS51477">
    <property type="entry name" value="PAH"/>
    <property type="match status" value="1"/>
</dbReference>
<dbReference type="InterPro" id="IPR039774">
    <property type="entry name" value="Sin3-like"/>
</dbReference>
<dbReference type="PANTHER" id="PTHR12346">
    <property type="entry name" value="SIN3B-RELATED"/>
    <property type="match status" value="1"/>
</dbReference>
<dbReference type="EMBL" id="CM001219">
    <property type="protein sequence ID" value="AES68327.1"/>
    <property type="molecule type" value="Genomic_DNA"/>
</dbReference>
<dbReference type="EnsemblPlants" id="AES68327">
    <property type="protein sequence ID" value="AES68327"/>
    <property type="gene ID" value="MTR_3g006000"/>
</dbReference>
<dbReference type="GO" id="GO:0005634">
    <property type="term" value="C:nucleus"/>
    <property type="evidence" value="ECO:0007669"/>
    <property type="project" value="UniProtKB-SubCell"/>
</dbReference>
<protein>
    <submittedName>
        <fullName evidence="5">Paired amphipathic helix protein</fullName>
    </submittedName>
</protein>
<reference evidence="5 7" key="1">
    <citation type="journal article" date="2011" name="Nature">
        <title>The Medicago genome provides insight into the evolution of rhizobial symbioses.</title>
        <authorList>
            <person name="Young N.D."/>
            <person name="Debelle F."/>
            <person name="Oldroyd G.E."/>
            <person name="Geurts R."/>
            <person name="Cannon S.B."/>
            <person name="Udvardi M.K."/>
            <person name="Benedito V.A."/>
            <person name="Mayer K.F."/>
            <person name="Gouzy J."/>
            <person name="Schoof H."/>
            <person name="Van de Peer Y."/>
            <person name="Proost S."/>
            <person name="Cook D.R."/>
            <person name="Meyers B.C."/>
            <person name="Spannagl M."/>
            <person name="Cheung F."/>
            <person name="De Mita S."/>
            <person name="Krishnakumar V."/>
            <person name="Gundlach H."/>
            <person name="Zhou S."/>
            <person name="Mudge J."/>
            <person name="Bharti A.K."/>
            <person name="Murray J.D."/>
            <person name="Naoumkina M.A."/>
            <person name="Rosen B."/>
            <person name="Silverstein K.A."/>
            <person name="Tang H."/>
            <person name="Rombauts S."/>
            <person name="Zhao P.X."/>
            <person name="Zhou P."/>
            <person name="Barbe V."/>
            <person name="Bardou P."/>
            <person name="Bechner M."/>
            <person name="Bellec A."/>
            <person name="Berger A."/>
            <person name="Berges H."/>
            <person name="Bidwell S."/>
            <person name="Bisseling T."/>
            <person name="Choisne N."/>
            <person name="Couloux A."/>
            <person name="Denny R."/>
            <person name="Deshpande S."/>
            <person name="Dai X."/>
            <person name="Doyle J.J."/>
            <person name="Dudez A.M."/>
            <person name="Farmer A.D."/>
            <person name="Fouteau S."/>
            <person name="Franken C."/>
            <person name="Gibelin C."/>
            <person name="Gish J."/>
            <person name="Goldstein S."/>
            <person name="Gonzalez A.J."/>
            <person name="Green P.J."/>
            <person name="Hallab A."/>
            <person name="Hartog M."/>
            <person name="Hua A."/>
            <person name="Humphray S.J."/>
            <person name="Jeong D.H."/>
            <person name="Jing Y."/>
            <person name="Jocker A."/>
            <person name="Kenton S.M."/>
            <person name="Kim D.J."/>
            <person name="Klee K."/>
            <person name="Lai H."/>
            <person name="Lang C."/>
            <person name="Lin S."/>
            <person name="Macmil S.L."/>
            <person name="Magdelenat G."/>
            <person name="Matthews L."/>
            <person name="McCorrison J."/>
            <person name="Monaghan E.L."/>
            <person name="Mun J.H."/>
            <person name="Najar F.Z."/>
            <person name="Nicholson C."/>
            <person name="Noirot C."/>
            <person name="O'Bleness M."/>
            <person name="Paule C.R."/>
            <person name="Poulain J."/>
            <person name="Prion F."/>
            <person name="Qin B."/>
            <person name="Qu C."/>
            <person name="Retzel E.F."/>
            <person name="Riddle C."/>
            <person name="Sallet E."/>
            <person name="Samain S."/>
            <person name="Samson N."/>
            <person name="Sanders I."/>
            <person name="Saurat O."/>
            <person name="Scarpelli C."/>
            <person name="Schiex T."/>
            <person name="Segurens B."/>
            <person name="Severin A.J."/>
            <person name="Sherrier D.J."/>
            <person name="Shi R."/>
            <person name="Sims S."/>
            <person name="Singer S.R."/>
            <person name="Sinharoy S."/>
            <person name="Sterck L."/>
            <person name="Viollet A."/>
            <person name="Wang B.B."/>
            <person name="Wang K."/>
            <person name="Wang M."/>
            <person name="Wang X."/>
            <person name="Warfsmann J."/>
            <person name="Weissenbach J."/>
            <person name="White D.D."/>
            <person name="White J.D."/>
            <person name="Wiley G.B."/>
            <person name="Wincker P."/>
            <person name="Xing Y."/>
            <person name="Yang L."/>
            <person name="Yao Z."/>
            <person name="Ying F."/>
            <person name="Zhai J."/>
            <person name="Zhou L."/>
            <person name="Zuber A."/>
            <person name="Denarie J."/>
            <person name="Dixon R.A."/>
            <person name="May G.D."/>
            <person name="Schwartz D.C."/>
            <person name="Rogers J."/>
            <person name="Quetier F."/>
            <person name="Town C.D."/>
            <person name="Roe B.A."/>
        </authorList>
    </citation>
    <scope>NUCLEOTIDE SEQUENCE [LARGE SCALE GENOMIC DNA]</scope>
    <source>
        <strain evidence="5">A17</strain>
        <strain evidence="6 7">cv. Jemalong A17</strain>
    </source>
</reference>
<dbReference type="HOGENOM" id="CLU_2546040_0_0_1"/>
<gene>
    <name evidence="5" type="ordered locus">MTR_3g006000</name>
</gene>
<organism evidence="5 7">
    <name type="scientific">Medicago truncatula</name>
    <name type="common">Barrel medic</name>
    <name type="synonym">Medicago tribuloides</name>
    <dbReference type="NCBI Taxonomy" id="3880"/>
    <lineage>
        <taxon>Eukaryota</taxon>
        <taxon>Viridiplantae</taxon>
        <taxon>Streptophyta</taxon>
        <taxon>Embryophyta</taxon>
        <taxon>Tracheophyta</taxon>
        <taxon>Spermatophyta</taxon>
        <taxon>Magnoliopsida</taxon>
        <taxon>eudicotyledons</taxon>
        <taxon>Gunneridae</taxon>
        <taxon>Pentapetalae</taxon>
        <taxon>rosids</taxon>
        <taxon>fabids</taxon>
        <taxon>Fabales</taxon>
        <taxon>Fabaceae</taxon>
        <taxon>Papilionoideae</taxon>
        <taxon>50 kb inversion clade</taxon>
        <taxon>NPAAA clade</taxon>
        <taxon>Hologalegina</taxon>
        <taxon>IRL clade</taxon>
        <taxon>Trifolieae</taxon>
        <taxon>Medicago</taxon>
    </lineage>
</organism>
<evidence type="ECO:0000256" key="2">
    <source>
        <dbReference type="ARBA" id="ARBA00022491"/>
    </source>
</evidence>
<evidence type="ECO:0000313" key="7">
    <source>
        <dbReference type="Proteomes" id="UP000002051"/>
    </source>
</evidence>
<reference evidence="6" key="3">
    <citation type="submission" date="2015-04" db="UniProtKB">
        <authorList>
            <consortium name="EnsemblPlants"/>
        </authorList>
    </citation>
    <scope>IDENTIFICATION</scope>
    <source>
        <strain evidence="6">cv. Jemalong A17</strain>
    </source>
</reference>
<keyword evidence="3 4" id="KW-0539">Nucleus</keyword>
<comment type="subcellular location">
    <subcellularLocation>
        <location evidence="1 4">Nucleus</location>
    </subcellularLocation>
</comment>
<dbReference type="eggNOG" id="KOG4204">
    <property type="taxonomic scope" value="Eukaryota"/>
</dbReference>
<accession>G7J084</accession>
<dbReference type="STRING" id="3880.G7J084"/>
<dbReference type="InterPro" id="IPR003822">
    <property type="entry name" value="PAH"/>
</dbReference>
<dbReference type="AlphaFoldDB" id="G7J084"/>
<dbReference type="Proteomes" id="UP000002051">
    <property type="component" value="Chromosome 3"/>
</dbReference>
<evidence type="ECO:0000256" key="4">
    <source>
        <dbReference type="PROSITE-ProRule" id="PRU00810"/>
    </source>
</evidence>
<dbReference type="PANTHER" id="PTHR12346:SF0">
    <property type="entry name" value="SIN3A, ISOFORM G"/>
    <property type="match status" value="1"/>
</dbReference>
<keyword evidence="7" id="KW-1185">Reference proteome</keyword>
<dbReference type="SUPFAM" id="SSF47762">
    <property type="entry name" value="PAH2 domain"/>
    <property type="match status" value="1"/>
</dbReference>
<dbReference type="PaxDb" id="3880-AES68327"/>
<evidence type="ECO:0000313" key="6">
    <source>
        <dbReference type="EnsemblPlants" id="AES68327"/>
    </source>
</evidence>
<evidence type="ECO:0000256" key="1">
    <source>
        <dbReference type="ARBA" id="ARBA00004123"/>
    </source>
</evidence>
<name>G7J084_MEDTR</name>
<dbReference type="InterPro" id="IPR036600">
    <property type="entry name" value="PAH_sf"/>
</dbReference>